<dbReference type="CDD" id="cd15457">
    <property type="entry name" value="NADAR"/>
    <property type="match status" value="1"/>
</dbReference>
<dbReference type="SUPFAM" id="SSF143990">
    <property type="entry name" value="YbiA-like"/>
    <property type="match status" value="1"/>
</dbReference>
<dbReference type="Proteomes" id="UP000663852">
    <property type="component" value="Unassembled WGS sequence"/>
</dbReference>
<gene>
    <name evidence="2" type="ORF">EDS130_LOCUS37147</name>
</gene>
<dbReference type="Gene3D" id="1.10.357.40">
    <property type="entry name" value="YbiA-like"/>
    <property type="match status" value="1"/>
</dbReference>
<organism evidence="2 3">
    <name type="scientific">Adineta ricciae</name>
    <name type="common">Rotifer</name>
    <dbReference type="NCBI Taxonomy" id="249248"/>
    <lineage>
        <taxon>Eukaryota</taxon>
        <taxon>Metazoa</taxon>
        <taxon>Spiralia</taxon>
        <taxon>Gnathifera</taxon>
        <taxon>Rotifera</taxon>
        <taxon>Eurotatoria</taxon>
        <taxon>Bdelloidea</taxon>
        <taxon>Adinetida</taxon>
        <taxon>Adinetidae</taxon>
        <taxon>Adineta</taxon>
    </lineage>
</organism>
<evidence type="ECO:0000313" key="3">
    <source>
        <dbReference type="Proteomes" id="UP000663852"/>
    </source>
</evidence>
<dbReference type="NCBIfam" id="TIGR02464">
    <property type="entry name" value="ribofla_fusion"/>
    <property type="match status" value="1"/>
</dbReference>
<dbReference type="AlphaFoldDB" id="A0A815MI75"/>
<name>A0A815MI75_ADIRI</name>
<evidence type="ECO:0000313" key="2">
    <source>
        <dbReference type="EMBL" id="CAF1416755.1"/>
    </source>
</evidence>
<protein>
    <recommendedName>
        <fullName evidence="1">NADAR domain-containing protein</fullName>
    </recommendedName>
</protein>
<evidence type="ECO:0000259" key="1">
    <source>
        <dbReference type="Pfam" id="PF08719"/>
    </source>
</evidence>
<comment type="caution">
    <text evidence="2">The sequence shown here is derived from an EMBL/GenBank/DDBJ whole genome shotgun (WGS) entry which is preliminary data.</text>
</comment>
<dbReference type="InterPro" id="IPR012816">
    <property type="entry name" value="NADAR"/>
</dbReference>
<proteinExistence type="predicted"/>
<dbReference type="EMBL" id="CAJNOJ010000360">
    <property type="protein sequence ID" value="CAF1416755.1"/>
    <property type="molecule type" value="Genomic_DNA"/>
</dbReference>
<accession>A0A815MI75</accession>
<feature type="domain" description="NADAR" evidence="1">
    <location>
        <begin position="40"/>
        <end position="131"/>
    </location>
</feature>
<dbReference type="OrthoDB" id="206452at2759"/>
<dbReference type="Pfam" id="PF08719">
    <property type="entry name" value="NADAR"/>
    <property type="match status" value="1"/>
</dbReference>
<reference evidence="2" key="1">
    <citation type="submission" date="2021-02" db="EMBL/GenBank/DDBJ databases">
        <authorList>
            <person name="Nowell W R."/>
        </authorList>
    </citation>
    <scope>NUCLEOTIDE SEQUENCE</scope>
</reference>
<dbReference type="InterPro" id="IPR037238">
    <property type="entry name" value="YbiA-like_sf"/>
</dbReference>
<sequence>MNSNDKQSKSALTQVETELMDRVHSYFSNHDPERFYFVYATETPFSNVHPCSITDRNLKFHSSEQYMTCQKARVFNDENMARKILRAETPGKCKALGRAVKNFDQQIWHENRTRIVSDAACFKFTQNEQLK</sequence>